<evidence type="ECO:0000256" key="1">
    <source>
        <dbReference type="ARBA" id="ARBA00005505"/>
    </source>
</evidence>
<organism evidence="11 12">
    <name type="scientific">Mugilogobius chulae</name>
    <name type="common">yellowstripe goby</name>
    <dbReference type="NCBI Taxonomy" id="88201"/>
    <lineage>
        <taxon>Eukaryota</taxon>
        <taxon>Metazoa</taxon>
        <taxon>Chordata</taxon>
        <taxon>Craniata</taxon>
        <taxon>Vertebrata</taxon>
        <taxon>Euteleostomi</taxon>
        <taxon>Actinopterygii</taxon>
        <taxon>Neopterygii</taxon>
        <taxon>Teleostei</taxon>
        <taxon>Neoteleostei</taxon>
        <taxon>Acanthomorphata</taxon>
        <taxon>Gobiaria</taxon>
        <taxon>Gobiiformes</taxon>
        <taxon>Gobioidei</taxon>
        <taxon>Gobiidae</taxon>
        <taxon>Gobionellinae</taxon>
        <taxon>Mugilogobius</taxon>
    </lineage>
</organism>
<dbReference type="PROSITE" id="PS50011">
    <property type="entry name" value="PROTEIN_KINASE_DOM"/>
    <property type="match status" value="1"/>
</dbReference>
<evidence type="ECO:0000256" key="3">
    <source>
        <dbReference type="ARBA" id="ARBA00022527"/>
    </source>
</evidence>
<dbReference type="PROSITE" id="PS00108">
    <property type="entry name" value="PROTEIN_KINASE_ST"/>
    <property type="match status" value="1"/>
</dbReference>
<keyword evidence="6" id="KW-0418">Kinase</keyword>
<dbReference type="GO" id="GO:0005524">
    <property type="term" value="F:ATP binding"/>
    <property type="evidence" value="ECO:0007669"/>
    <property type="project" value="UniProtKB-KW"/>
</dbReference>
<feature type="domain" description="Protein kinase" evidence="10">
    <location>
        <begin position="65"/>
        <end position="302"/>
    </location>
</feature>
<evidence type="ECO:0000256" key="2">
    <source>
        <dbReference type="ARBA" id="ARBA00012513"/>
    </source>
</evidence>
<dbReference type="EMBL" id="JBBPFD010000005">
    <property type="protein sequence ID" value="KAK7925487.1"/>
    <property type="molecule type" value="Genomic_DNA"/>
</dbReference>
<dbReference type="AlphaFoldDB" id="A0AAW0PH35"/>
<name>A0AAW0PH35_9GOBI</name>
<dbReference type="EC" id="2.7.11.1" evidence="2"/>
<evidence type="ECO:0000256" key="4">
    <source>
        <dbReference type="ARBA" id="ARBA00022679"/>
    </source>
</evidence>
<evidence type="ECO:0000256" key="9">
    <source>
        <dbReference type="ARBA" id="ARBA00048679"/>
    </source>
</evidence>
<evidence type="ECO:0000256" key="8">
    <source>
        <dbReference type="ARBA" id="ARBA00047899"/>
    </source>
</evidence>
<proteinExistence type="inferred from homology"/>
<dbReference type="PANTHER" id="PTHR22984:SF11">
    <property type="entry name" value="AURORA KINASE-RELATED"/>
    <property type="match status" value="1"/>
</dbReference>
<dbReference type="GO" id="GO:0043066">
    <property type="term" value="P:negative regulation of apoptotic process"/>
    <property type="evidence" value="ECO:0007669"/>
    <property type="project" value="TreeGrafter"/>
</dbReference>
<keyword evidence="5" id="KW-0547">Nucleotide-binding</keyword>
<dbReference type="SMART" id="SM00220">
    <property type="entry name" value="S_TKc"/>
    <property type="match status" value="1"/>
</dbReference>
<gene>
    <name evidence="11" type="ORF">WMY93_007797</name>
</gene>
<evidence type="ECO:0000256" key="5">
    <source>
        <dbReference type="ARBA" id="ARBA00022741"/>
    </source>
</evidence>
<dbReference type="InterPro" id="IPR051138">
    <property type="entry name" value="PIM_Ser/Thr_kinase"/>
</dbReference>
<dbReference type="SUPFAM" id="SSF56112">
    <property type="entry name" value="Protein kinase-like (PK-like)"/>
    <property type="match status" value="1"/>
</dbReference>
<evidence type="ECO:0000259" key="10">
    <source>
        <dbReference type="PROSITE" id="PS50011"/>
    </source>
</evidence>
<keyword evidence="4" id="KW-0808">Transferase</keyword>
<comment type="caution">
    <text evidence="11">The sequence shown here is derived from an EMBL/GenBank/DDBJ whole genome shotgun (WGS) entry which is preliminary data.</text>
</comment>
<keyword evidence="7" id="KW-0067">ATP-binding</keyword>
<dbReference type="InterPro" id="IPR000719">
    <property type="entry name" value="Prot_kinase_dom"/>
</dbReference>
<reference evidence="12" key="1">
    <citation type="submission" date="2024-04" db="EMBL/GenBank/DDBJ databases">
        <title>Salinicola lusitanus LLJ914,a marine bacterium isolated from the Okinawa Trough.</title>
        <authorList>
            <person name="Li J."/>
        </authorList>
    </citation>
    <scope>NUCLEOTIDE SEQUENCE [LARGE SCALE GENOMIC DNA]</scope>
</reference>
<comment type="catalytic activity">
    <reaction evidence="9">
        <text>L-seryl-[protein] + ATP = O-phospho-L-seryl-[protein] + ADP + H(+)</text>
        <dbReference type="Rhea" id="RHEA:17989"/>
        <dbReference type="Rhea" id="RHEA-COMP:9863"/>
        <dbReference type="Rhea" id="RHEA-COMP:11604"/>
        <dbReference type="ChEBI" id="CHEBI:15378"/>
        <dbReference type="ChEBI" id="CHEBI:29999"/>
        <dbReference type="ChEBI" id="CHEBI:30616"/>
        <dbReference type="ChEBI" id="CHEBI:83421"/>
        <dbReference type="ChEBI" id="CHEBI:456216"/>
        <dbReference type="EC" id="2.7.11.1"/>
    </reaction>
</comment>
<keyword evidence="12" id="KW-1185">Reference proteome</keyword>
<comment type="similarity">
    <text evidence="1">Belongs to the protein kinase superfamily. CAMK Ser/Thr protein kinase family. PIM subfamily.</text>
</comment>
<dbReference type="PANTHER" id="PTHR22984">
    <property type="entry name" value="SERINE/THREONINE-PROTEIN KINASE PIM"/>
    <property type="match status" value="1"/>
</dbReference>
<dbReference type="InterPro" id="IPR011009">
    <property type="entry name" value="Kinase-like_dom_sf"/>
</dbReference>
<dbReference type="Pfam" id="PF00069">
    <property type="entry name" value="Pkinase"/>
    <property type="match status" value="1"/>
</dbReference>
<keyword evidence="3" id="KW-0723">Serine/threonine-protein kinase</keyword>
<dbReference type="GO" id="GO:0004674">
    <property type="term" value="F:protein serine/threonine kinase activity"/>
    <property type="evidence" value="ECO:0007669"/>
    <property type="project" value="UniProtKB-KW"/>
</dbReference>
<dbReference type="Proteomes" id="UP001460270">
    <property type="component" value="Unassembled WGS sequence"/>
</dbReference>
<evidence type="ECO:0000256" key="6">
    <source>
        <dbReference type="ARBA" id="ARBA00022777"/>
    </source>
</evidence>
<evidence type="ECO:0000313" key="12">
    <source>
        <dbReference type="Proteomes" id="UP001460270"/>
    </source>
</evidence>
<evidence type="ECO:0000313" key="11">
    <source>
        <dbReference type="EMBL" id="KAK7925487.1"/>
    </source>
</evidence>
<evidence type="ECO:0000256" key="7">
    <source>
        <dbReference type="ARBA" id="ARBA00022840"/>
    </source>
</evidence>
<accession>A0AAW0PH35</accession>
<comment type="catalytic activity">
    <reaction evidence="8">
        <text>L-threonyl-[protein] + ATP = O-phospho-L-threonyl-[protein] + ADP + H(+)</text>
        <dbReference type="Rhea" id="RHEA:46608"/>
        <dbReference type="Rhea" id="RHEA-COMP:11060"/>
        <dbReference type="Rhea" id="RHEA-COMP:11605"/>
        <dbReference type="ChEBI" id="CHEBI:15378"/>
        <dbReference type="ChEBI" id="CHEBI:30013"/>
        <dbReference type="ChEBI" id="CHEBI:30616"/>
        <dbReference type="ChEBI" id="CHEBI:61977"/>
        <dbReference type="ChEBI" id="CHEBI:456216"/>
        <dbReference type="EC" id="2.7.11.1"/>
    </reaction>
</comment>
<dbReference type="Gene3D" id="1.10.510.10">
    <property type="entry name" value="Transferase(Phosphotransferase) domain 1"/>
    <property type="match status" value="1"/>
</dbReference>
<dbReference type="GO" id="GO:0005737">
    <property type="term" value="C:cytoplasm"/>
    <property type="evidence" value="ECO:0007669"/>
    <property type="project" value="TreeGrafter"/>
</dbReference>
<protein>
    <recommendedName>
        <fullName evidence="2">non-specific serine/threonine protein kinase</fullName>
        <ecNumber evidence="2">2.7.11.1</ecNumber>
    </recommendedName>
</protein>
<sequence>MDSLTGLAGYIGLTWPQGITSAEKQHITARLLHHSLLDGGQSGANVTLGAHYRTDWGMAGAVCGVSCLPHYGAPCVLCVCVCESFQHIGVPSVVAIKHIRRKSVDFVSQIMVTSSTPSPMRSCWMTKAAPDAEIGLNPSVSLLEWFSVKDEIILMLAFQLVGAMADLHSKGVFHRDLKLQNLLIECTWLGPRVRIIDFGCGAVSRPGTFSYFSGTDIYAPPEYHQEHIYSAVPTTVWQIGAVLYELLRQNEQRPFSTQGYLANRLHIPHGLSKKCSDFLQACLTEIPEDRITLDQLKDHPWLRT</sequence>
<dbReference type="GO" id="GO:0007346">
    <property type="term" value="P:regulation of mitotic cell cycle"/>
    <property type="evidence" value="ECO:0007669"/>
    <property type="project" value="TreeGrafter"/>
</dbReference>
<dbReference type="InterPro" id="IPR008271">
    <property type="entry name" value="Ser/Thr_kinase_AS"/>
</dbReference>